<dbReference type="GO" id="GO:0016020">
    <property type="term" value="C:membrane"/>
    <property type="evidence" value="ECO:0007669"/>
    <property type="project" value="UniProtKB-SubCell"/>
</dbReference>
<evidence type="ECO:0000256" key="4">
    <source>
        <dbReference type="ARBA" id="ARBA00022989"/>
    </source>
</evidence>
<gene>
    <name evidence="7" type="ORF">PHET_10160</name>
</gene>
<comment type="similarity">
    <text evidence="2">Belongs to the PER33/POM33 family.</text>
</comment>
<sequence length="290" mass="32839">MALKVNFFVSDFLTCVRFSPIYALFIVAFYLQAHLQSDYVNTILYFARIGTILCCLAFLFSPFFSHAPPAEVEVWYRRALLASAASWALRLHQRLKTSNAGFSRAILETLVTEDAFHYLVYSIIFALLTPVSVSLMPVFLFALLHCTRFTQNLLDASAPRRNEATGDGPDTNSTVGQPSYLRNLVQAAVTKVNTNNEPILRLIALNEIMLMVVCIFMALSGPRIIILPFIYYPFLKMRYNSRRNPYSRLAFYELRVSLQTMACHPKCPGFVSRMIYGLINLVSRLCPTAG</sequence>
<dbReference type="GO" id="GO:0005783">
    <property type="term" value="C:endoplasmic reticulum"/>
    <property type="evidence" value="ECO:0007669"/>
    <property type="project" value="TreeGrafter"/>
</dbReference>
<protein>
    <submittedName>
        <fullName evidence="7">Transmembrane protein 33</fullName>
    </submittedName>
</protein>
<evidence type="ECO:0000256" key="2">
    <source>
        <dbReference type="ARBA" id="ARBA00007322"/>
    </source>
</evidence>
<keyword evidence="8" id="KW-1185">Reference proteome</keyword>
<keyword evidence="5 6" id="KW-0472">Membrane</keyword>
<dbReference type="OrthoDB" id="5581259at2759"/>
<evidence type="ECO:0000256" key="5">
    <source>
        <dbReference type="ARBA" id="ARBA00023136"/>
    </source>
</evidence>
<evidence type="ECO:0000313" key="8">
    <source>
        <dbReference type="Proteomes" id="UP000748531"/>
    </source>
</evidence>
<feature type="transmembrane region" description="Helical" evidence="6">
    <location>
        <begin position="43"/>
        <end position="63"/>
    </location>
</feature>
<evidence type="ECO:0000256" key="3">
    <source>
        <dbReference type="ARBA" id="ARBA00022692"/>
    </source>
</evidence>
<accession>A0A8J4T210</accession>
<evidence type="ECO:0000256" key="1">
    <source>
        <dbReference type="ARBA" id="ARBA00004141"/>
    </source>
</evidence>
<dbReference type="Proteomes" id="UP000748531">
    <property type="component" value="Unassembled WGS sequence"/>
</dbReference>
<feature type="transmembrane region" description="Helical" evidence="6">
    <location>
        <begin position="118"/>
        <end position="144"/>
    </location>
</feature>
<dbReference type="AlphaFoldDB" id="A0A8J4T210"/>
<dbReference type="Pfam" id="PF03661">
    <property type="entry name" value="TMEM33_Pom33"/>
    <property type="match status" value="1"/>
</dbReference>
<evidence type="ECO:0000256" key="6">
    <source>
        <dbReference type="SAM" id="Phobius"/>
    </source>
</evidence>
<evidence type="ECO:0000313" key="7">
    <source>
        <dbReference type="EMBL" id="KAF5396628.1"/>
    </source>
</evidence>
<dbReference type="EMBL" id="LUCH01007714">
    <property type="protein sequence ID" value="KAF5396628.1"/>
    <property type="molecule type" value="Genomic_DNA"/>
</dbReference>
<keyword evidence="3 6" id="KW-0812">Transmembrane</keyword>
<dbReference type="PANTHER" id="PTHR12703:SF4">
    <property type="entry name" value="TRANSMEMBRANE PROTEIN 33"/>
    <property type="match status" value="1"/>
</dbReference>
<dbReference type="InterPro" id="IPR051645">
    <property type="entry name" value="PER33/POM33_regulator"/>
</dbReference>
<dbReference type="InterPro" id="IPR005344">
    <property type="entry name" value="TMEM33/Pom33"/>
</dbReference>
<dbReference type="GO" id="GO:0071786">
    <property type="term" value="P:endoplasmic reticulum tubular network organization"/>
    <property type="evidence" value="ECO:0007669"/>
    <property type="project" value="TreeGrafter"/>
</dbReference>
<feature type="transmembrane region" description="Helical" evidence="6">
    <location>
        <begin position="208"/>
        <end position="234"/>
    </location>
</feature>
<dbReference type="GO" id="GO:0061024">
    <property type="term" value="P:membrane organization"/>
    <property type="evidence" value="ECO:0007669"/>
    <property type="project" value="TreeGrafter"/>
</dbReference>
<name>A0A8J4T210_9TREM</name>
<organism evidence="7 8">
    <name type="scientific">Paragonimus heterotremus</name>
    <dbReference type="NCBI Taxonomy" id="100268"/>
    <lineage>
        <taxon>Eukaryota</taxon>
        <taxon>Metazoa</taxon>
        <taxon>Spiralia</taxon>
        <taxon>Lophotrochozoa</taxon>
        <taxon>Platyhelminthes</taxon>
        <taxon>Trematoda</taxon>
        <taxon>Digenea</taxon>
        <taxon>Plagiorchiida</taxon>
        <taxon>Troglotremata</taxon>
        <taxon>Troglotrematidae</taxon>
        <taxon>Paragonimus</taxon>
    </lineage>
</organism>
<dbReference type="PANTHER" id="PTHR12703">
    <property type="entry name" value="TRANSMEMBRANE PROTEIN 33"/>
    <property type="match status" value="1"/>
</dbReference>
<keyword evidence="4 6" id="KW-1133">Transmembrane helix</keyword>
<feature type="transmembrane region" description="Helical" evidence="6">
    <location>
        <begin position="6"/>
        <end position="31"/>
    </location>
</feature>
<comment type="subcellular location">
    <subcellularLocation>
        <location evidence="1">Membrane</location>
        <topology evidence="1">Multi-pass membrane protein</topology>
    </subcellularLocation>
</comment>
<reference evidence="7" key="1">
    <citation type="submission" date="2019-05" db="EMBL/GenBank/DDBJ databases">
        <title>Annotation for the trematode Paragonimus heterotremus.</title>
        <authorList>
            <person name="Choi Y.-J."/>
        </authorList>
    </citation>
    <scope>NUCLEOTIDE SEQUENCE</scope>
    <source>
        <strain evidence="7">LC</strain>
    </source>
</reference>
<proteinExistence type="inferred from homology"/>
<comment type="caution">
    <text evidence="7">The sequence shown here is derived from an EMBL/GenBank/DDBJ whole genome shotgun (WGS) entry which is preliminary data.</text>
</comment>